<feature type="signal peptide" evidence="2">
    <location>
        <begin position="1"/>
        <end position="20"/>
    </location>
</feature>
<dbReference type="NCBIfam" id="NF037995">
    <property type="entry name" value="TRAP_S1"/>
    <property type="match status" value="1"/>
</dbReference>
<dbReference type="InterPro" id="IPR038404">
    <property type="entry name" value="TRAP_DctP_sf"/>
</dbReference>
<evidence type="ECO:0000256" key="1">
    <source>
        <dbReference type="ARBA" id="ARBA00022729"/>
    </source>
</evidence>
<dbReference type="PANTHER" id="PTHR33376">
    <property type="match status" value="1"/>
</dbReference>
<name>A0A5B8L4M8_9HYPH</name>
<accession>A0A5B8L4M8</accession>
<dbReference type="Pfam" id="PF03480">
    <property type="entry name" value="DctP"/>
    <property type="match status" value="1"/>
</dbReference>
<dbReference type="Gene3D" id="3.40.190.170">
    <property type="entry name" value="Bacterial extracellular solute-binding protein, family 7"/>
    <property type="match status" value="1"/>
</dbReference>
<proteinExistence type="predicted"/>
<keyword evidence="1 2" id="KW-0732">Signal</keyword>
<dbReference type="RefSeq" id="WP_146301265.1">
    <property type="nucleotide sequence ID" value="NZ_CP042301.2"/>
</dbReference>
<keyword evidence="4" id="KW-1185">Reference proteome</keyword>
<evidence type="ECO:0000256" key="2">
    <source>
        <dbReference type="SAM" id="SignalP"/>
    </source>
</evidence>
<dbReference type="EMBL" id="CP042301">
    <property type="protein sequence ID" value="QDZ02630.1"/>
    <property type="molecule type" value="Genomic_DNA"/>
</dbReference>
<reference evidence="3" key="1">
    <citation type="submission" date="2020-04" db="EMBL/GenBank/DDBJ databases">
        <title>Nitratireductor sp. nov. isolated from mangrove soil.</title>
        <authorList>
            <person name="Ye Y."/>
        </authorList>
    </citation>
    <scope>NUCLEOTIDE SEQUENCE</scope>
    <source>
        <strain evidence="3">SY7</strain>
    </source>
</reference>
<dbReference type="GO" id="GO:0055085">
    <property type="term" value="P:transmembrane transport"/>
    <property type="evidence" value="ECO:0007669"/>
    <property type="project" value="InterPro"/>
</dbReference>
<gene>
    <name evidence="3" type="primary">dctP</name>
    <name evidence="3" type="ORF">FQ775_20905</name>
</gene>
<organism evidence="3 4">
    <name type="scientific">Nitratireductor mangrovi</name>
    <dbReference type="NCBI Taxonomy" id="2599600"/>
    <lineage>
        <taxon>Bacteria</taxon>
        <taxon>Pseudomonadati</taxon>
        <taxon>Pseudomonadota</taxon>
        <taxon>Alphaproteobacteria</taxon>
        <taxon>Hyphomicrobiales</taxon>
        <taxon>Phyllobacteriaceae</taxon>
        <taxon>Nitratireductor</taxon>
    </lineage>
</organism>
<feature type="chain" id="PRO_5023071488" evidence="2">
    <location>
        <begin position="21"/>
        <end position="316"/>
    </location>
</feature>
<dbReference type="InterPro" id="IPR018389">
    <property type="entry name" value="DctP_fam"/>
</dbReference>
<dbReference type="OrthoDB" id="6139617at2"/>
<protein>
    <submittedName>
        <fullName evidence="3">TRAP transporter substrate-binding protein DctP</fullName>
    </submittedName>
</protein>
<dbReference type="PANTHER" id="PTHR33376:SF5">
    <property type="entry name" value="EXTRACYTOPLASMIC SOLUTE RECEPTOR PROTEIN"/>
    <property type="match status" value="1"/>
</dbReference>
<evidence type="ECO:0000313" key="3">
    <source>
        <dbReference type="EMBL" id="QDZ02630.1"/>
    </source>
</evidence>
<dbReference type="KEGG" id="niy:FQ775_20905"/>
<dbReference type="AlphaFoldDB" id="A0A5B8L4M8"/>
<sequence length="316" mass="34048">MKKTIALGALFAFAATAASAEEVTLKAASAFAAGTAFARPFEAFVDWINENGKGVLQINVVGGPEAVPPFELGNAVSTGVVDLASNTAAFYTNLLPEGDALKLATNTIQDQRANGCYDIIDEMHQSKMNVKYLARTGDNINFHLYLTKPIDKPDLNGLTIRTTPVYQAMFNALGANLVRTAPGEVYTALERGTIDGYGWPIQGVLDLGWDEQTKYRVDPGFYQVDVNVIVNLDKWNGLGDEQKALLEQAAEWIEAKNAENLEINAKEAAAQSDAGIEVIAFEGEARDAWLNAAQNEGWAAIAAINAEAAEKLRACF</sequence>
<evidence type="ECO:0000313" key="4">
    <source>
        <dbReference type="Proteomes" id="UP000321389"/>
    </source>
</evidence>
<dbReference type="Proteomes" id="UP000321389">
    <property type="component" value="Chromosome"/>
</dbReference>